<reference evidence="1 2" key="1">
    <citation type="submission" date="2020-07" db="EMBL/GenBank/DDBJ databases">
        <authorList>
            <person name="Feng H."/>
        </authorList>
    </citation>
    <scope>NUCLEOTIDE SEQUENCE [LARGE SCALE GENOMIC DNA]</scope>
    <source>
        <strain evidence="2">s-7</strain>
    </source>
</reference>
<organism evidence="1 2">
    <name type="scientific">Enterococcus lactis</name>
    <dbReference type="NCBI Taxonomy" id="357441"/>
    <lineage>
        <taxon>Bacteria</taxon>
        <taxon>Bacillati</taxon>
        <taxon>Bacillota</taxon>
        <taxon>Bacilli</taxon>
        <taxon>Lactobacillales</taxon>
        <taxon>Enterococcaceae</taxon>
        <taxon>Enterococcus</taxon>
    </lineage>
</organism>
<evidence type="ECO:0000313" key="1">
    <source>
        <dbReference type="EMBL" id="MBA4545356.1"/>
    </source>
</evidence>
<proteinExistence type="predicted"/>
<comment type="caution">
    <text evidence="1">The sequence shown here is derived from an EMBL/GenBank/DDBJ whole genome shotgun (WGS) entry which is preliminary data.</text>
</comment>
<name>A0A7W2AK11_9ENTE</name>
<dbReference type="EMBL" id="JACEIT010000003">
    <property type="protein sequence ID" value="MBA4545356.1"/>
    <property type="molecule type" value="Genomic_DNA"/>
</dbReference>
<accession>A0A7W2AK11</accession>
<dbReference type="AlphaFoldDB" id="A0A7W2AK11"/>
<sequence length="62" mass="7271">MNKRVLVSFLASEFGSGGSRMKEIQRSALGEFCFKQTVVYRYQMELVLFLGQLEWYRGKSRL</sequence>
<evidence type="ECO:0000313" key="2">
    <source>
        <dbReference type="Proteomes" id="UP000531895"/>
    </source>
</evidence>
<dbReference type="Proteomes" id="UP000531895">
    <property type="component" value="Unassembled WGS sequence"/>
</dbReference>
<gene>
    <name evidence="1" type="ORF">H1Z91_03195</name>
</gene>
<protein>
    <submittedName>
        <fullName evidence="1">Uncharacterized protein</fullName>
    </submittedName>
</protein>